<accession>A0A7C3AR66</accession>
<dbReference type="GO" id="GO:0004822">
    <property type="term" value="F:isoleucine-tRNA ligase activity"/>
    <property type="evidence" value="ECO:0007669"/>
    <property type="project" value="InterPro"/>
</dbReference>
<dbReference type="PANTHER" id="PTHR42780">
    <property type="entry name" value="SOLEUCYL-TRNA SYNTHETASE"/>
    <property type="match status" value="1"/>
</dbReference>
<organism evidence="1">
    <name type="scientific">Thermorudis sp</name>
    <dbReference type="NCBI Taxonomy" id="1969470"/>
    <lineage>
        <taxon>Bacteria</taxon>
        <taxon>Pseudomonadati</taxon>
        <taxon>Thermomicrobiota</taxon>
        <taxon>Thermomicrobia</taxon>
        <taxon>Thermomicrobia incertae sedis</taxon>
        <taxon>Thermorudis</taxon>
    </lineage>
</organism>
<name>A0A7C3AR66_9BACT</name>
<reference evidence="1" key="1">
    <citation type="journal article" date="2020" name="mSystems">
        <title>Genome- and Community-Level Interaction Insights into Carbon Utilization and Element Cycling Functions of Hydrothermarchaeota in Hydrothermal Sediment.</title>
        <authorList>
            <person name="Zhou Z."/>
            <person name="Liu Y."/>
            <person name="Xu W."/>
            <person name="Pan J."/>
            <person name="Luo Z.H."/>
            <person name="Li M."/>
        </authorList>
    </citation>
    <scope>NUCLEOTIDE SEQUENCE [LARGE SCALE GENOMIC DNA]</scope>
    <source>
        <strain evidence="1">SpSt-192</strain>
    </source>
</reference>
<dbReference type="PANTHER" id="PTHR42780:SF1">
    <property type="entry name" value="ISOLEUCINE--TRNA LIGASE, CYTOPLASMIC"/>
    <property type="match status" value="1"/>
</dbReference>
<protein>
    <recommendedName>
        <fullName evidence="2">Isoleucine--tRNA ligase</fullName>
    </recommendedName>
</protein>
<dbReference type="GO" id="GO:0006428">
    <property type="term" value="P:isoleucyl-tRNA aminoacylation"/>
    <property type="evidence" value="ECO:0007669"/>
    <property type="project" value="TreeGrafter"/>
</dbReference>
<dbReference type="Pfam" id="PF19302">
    <property type="entry name" value="DUF5915"/>
    <property type="match status" value="1"/>
</dbReference>
<dbReference type="InterPro" id="IPR023586">
    <property type="entry name" value="Ile-tRNA-ligase_type2"/>
</dbReference>
<proteinExistence type="predicted"/>
<gene>
    <name evidence="1" type="ORF">ENP13_02730</name>
</gene>
<dbReference type="AlphaFoldDB" id="A0A7C3AR66"/>
<evidence type="ECO:0000313" key="1">
    <source>
        <dbReference type="EMBL" id="HEX70142.1"/>
    </source>
</evidence>
<sequence>MAQRVVKPRPQLLGPRLGKAFPAVQEALRQGRYTLQADGSVEVAGQRLAPEEVEVALVAPQGYTVVEGEGYVVALDTRVSPELLAEGRARELVHRIQTMRREAGLTIEDRVIVRYEASEAIEAVLRAFADYIRSETLSVSLTRGLERDGYYTWSGDIDGQPAVLALKKV</sequence>
<dbReference type="EMBL" id="DSID01000214">
    <property type="protein sequence ID" value="HEX70142.1"/>
    <property type="molecule type" value="Genomic_DNA"/>
</dbReference>
<evidence type="ECO:0008006" key="2">
    <source>
        <dbReference type="Google" id="ProtNLM"/>
    </source>
</evidence>
<comment type="caution">
    <text evidence="1">The sequence shown here is derived from an EMBL/GenBank/DDBJ whole genome shotgun (WGS) entry which is preliminary data.</text>
</comment>